<gene>
    <name evidence="2" type="ORF">PR048_022606</name>
</gene>
<comment type="caution">
    <text evidence="2">The sequence shown here is derived from an EMBL/GenBank/DDBJ whole genome shotgun (WGS) entry which is preliminary data.</text>
</comment>
<dbReference type="EMBL" id="JARBHB010000008">
    <property type="protein sequence ID" value="KAJ8878139.1"/>
    <property type="molecule type" value="Genomic_DNA"/>
</dbReference>
<protein>
    <submittedName>
        <fullName evidence="2">Uncharacterized protein</fullName>
    </submittedName>
</protein>
<feature type="region of interest" description="Disordered" evidence="1">
    <location>
        <begin position="148"/>
        <end position="168"/>
    </location>
</feature>
<name>A0ABQ9H1J9_9NEOP</name>
<sequence>MGIVWLLLYWLGCKWVTGLYLKGLMALGWMKRDSAAVAGVVLKVGGVQSGRLSTPARRITENLATRPVWSRHYPLQGAAVAERLDCSPPTTATPGFSHVGIMPDDESGRRVLSGISRFHPCIPALLHSHLISPHRLLRPRVGSRANRIHSAARRSQSDVSRVSRSQSETAYDNVQAVTSHFSEDLLKFYFQDIPPPRADKA</sequence>
<dbReference type="Proteomes" id="UP001159363">
    <property type="component" value="Chromosome 7"/>
</dbReference>
<keyword evidence="3" id="KW-1185">Reference proteome</keyword>
<evidence type="ECO:0000313" key="3">
    <source>
        <dbReference type="Proteomes" id="UP001159363"/>
    </source>
</evidence>
<evidence type="ECO:0000256" key="1">
    <source>
        <dbReference type="SAM" id="MobiDB-lite"/>
    </source>
</evidence>
<accession>A0ABQ9H1J9</accession>
<organism evidence="2 3">
    <name type="scientific">Dryococelus australis</name>
    <dbReference type="NCBI Taxonomy" id="614101"/>
    <lineage>
        <taxon>Eukaryota</taxon>
        <taxon>Metazoa</taxon>
        <taxon>Ecdysozoa</taxon>
        <taxon>Arthropoda</taxon>
        <taxon>Hexapoda</taxon>
        <taxon>Insecta</taxon>
        <taxon>Pterygota</taxon>
        <taxon>Neoptera</taxon>
        <taxon>Polyneoptera</taxon>
        <taxon>Phasmatodea</taxon>
        <taxon>Verophasmatodea</taxon>
        <taxon>Anareolatae</taxon>
        <taxon>Phasmatidae</taxon>
        <taxon>Eurycanthinae</taxon>
        <taxon>Dryococelus</taxon>
    </lineage>
</organism>
<proteinExistence type="predicted"/>
<evidence type="ECO:0000313" key="2">
    <source>
        <dbReference type="EMBL" id="KAJ8878139.1"/>
    </source>
</evidence>
<feature type="compositionally biased region" description="Low complexity" evidence="1">
    <location>
        <begin position="153"/>
        <end position="167"/>
    </location>
</feature>
<reference evidence="2 3" key="1">
    <citation type="submission" date="2023-02" db="EMBL/GenBank/DDBJ databases">
        <title>LHISI_Scaffold_Assembly.</title>
        <authorList>
            <person name="Stuart O.P."/>
            <person name="Cleave R."/>
            <person name="Magrath M.J.L."/>
            <person name="Mikheyev A.S."/>
        </authorList>
    </citation>
    <scope>NUCLEOTIDE SEQUENCE [LARGE SCALE GENOMIC DNA]</scope>
    <source>
        <strain evidence="2">Daus_M_001</strain>
        <tissue evidence="2">Leg muscle</tissue>
    </source>
</reference>